<accession>A0A7I8KMF2</accession>
<feature type="compositionally biased region" description="Polar residues" evidence="1">
    <location>
        <begin position="49"/>
        <end position="65"/>
    </location>
</feature>
<dbReference type="AlphaFoldDB" id="A0A7I8KMF2"/>
<protein>
    <submittedName>
        <fullName evidence="3">Uncharacterized protein</fullName>
    </submittedName>
</protein>
<feature type="region of interest" description="Disordered" evidence="1">
    <location>
        <begin position="1"/>
        <end position="84"/>
    </location>
</feature>
<dbReference type="Proteomes" id="UP000663760">
    <property type="component" value="Chromosome 7"/>
</dbReference>
<evidence type="ECO:0000313" key="4">
    <source>
        <dbReference type="Proteomes" id="UP000663760"/>
    </source>
</evidence>
<organism evidence="3 4">
    <name type="scientific">Spirodela intermedia</name>
    <name type="common">Intermediate duckweed</name>
    <dbReference type="NCBI Taxonomy" id="51605"/>
    <lineage>
        <taxon>Eukaryota</taxon>
        <taxon>Viridiplantae</taxon>
        <taxon>Streptophyta</taxon>
        <taxon>Embryophyta</taxon>
        <taxon>Tracheophyta</taxon>
        <taxon>Spermatophyta</taxon>
        <taxon>Magnoliopsida</taxon>
        <taxon>Liliopsida</taxon>
        <taxon>Araceae</taxon>
        <taxon>Lemnoideae</taxon>
        <taxon>Spirodela</taxon>
    </lineage>
</organism>
<gene>
    <name evidence="2" type="ORF">SI7747_07008948</name>
    <name evidence="3" type="ORF">SI8410_07009637</name>
</gene>
<keyword evidence="4" id="KW-1185">Reference proteome</keyword>
<name>A0A7I8KMF2_SPIIN</name>
<evidence type="ECO:0000313" key="3">
    <source>
        <dbReference type="EMBL" id="CAA7398967.1"/>
    </source>
</evidence>
<dbReference type="EMBL" id="LR743594">
    <property type="protein sequence ID" value="CAA2622995.1"/>
    <property type="molecule type" value="Genomic_DNA"/>
</dbReference>
<dbReference type="OrthoDB" id="696358at2759"/>
<feature type="compositionally biased region" description="Polar residues" evidence="1">
    <location>
        <begin position="1"/>
        <end position="14"/>
    </location>
</feature>
<proteinExistence type="predicted"/>
<evidence type="ECO:0000256" key="1">
    <source>
        <dbReference type="SAM" id="MobiDB-lite"/>
    </source>
</evidence>
<dbReference type="EMBL" id="LR746270">
    <property type="protein sequence ID" value="CAA7398967.1"/>
    <property type="molecule type" value="Genomic_DNA"/>
</dbReference>
<sequence length="98" mass="10879">MSGTPLLRLSSTEFHPQWDRNPPTDGWDRISSCGDQFRTRRPRPLFPVRSSNPFGSHSSLNSAFTSKPKGGRMTQMNGRRVASRPAASAIICAAEMLF</sequence>
<reference evidence="3" key="1">
    <citation type="submission" date="2020-02" db="EMBL/GenBank/DDBJ databases">
        <authorList>
            <person name="Scholz U."/>
            <person name="Mascher M."/>
            <person name="Fiebig A."/>
        </authorList>
    </citation>
    <scope>NUCLEOTIDE SEQUENCE</scope>
</reference>
<evidence type="ECO:0000313" key="2">
    <source>
        <dbReference type="EMBL" id="CAA2622995.1"/>
    </source>
</evidence>